<dbReference type="InterPro" id="IPR001938">
    <property type="entry name" value="Thaumatin"/>
</dbReference>
<dbReference type="AlphaFoldDB" id="A0AAN7JBZ4"/>
<feature type="signal peptide" evidence="4">
    <location>
        <begin position="1"/>
        <end position="25"/>
    </location>
</feature>
<evidence type="ECO:0000313" key="6">
    <source>
        <dbReference type="Proteomes" id="UP001324115"/>
    </source>
</evidence>
<feature type="disulfide bond" evidence="3">
    <location>
        <begin position="141"/>
        <end position="216"/>
    </location>
</feature>
<keyword evidence="4" id="KW-0732">Signal</keyword>
<evidence type="ECO:0000313" key="5">
    <source>
        <dbReference type="EMBL" id="KAK4605290.1"/>
    </source>
</evidence>
<dbReference type="Gene3D" id="2.60.110.10">
    <property type="entry name" value="Thaumatin"/>
    <property type="match status" value="1"/>
</dbReference>
<comment type="caution">
    <text evidence="5">The sequence shown here is derived from an EMBL/GenBank/DDBJ whole genome shotgun (WGS) entry which is preliminary data.</text>
</comment>
<evidence type="ECO:0008006" key="7">
    <source>
        <dbReference type="Google" id="ProtNLM"/>
    </source>
</evidence>
<dbReference type="SUPFAM" id="SSF49870">
    <property type="entry name" value="Osmotin, thaumatin-like protein"/>
    <property type="match status" value="1"/>
</dbReference>
<dbReference type="Proteomes" id="UP001324115">
    <property type="component" value="Unassembled WGS sequence"/>
</dbReference>
<feature type="disulfide bond" evidence="3">
    <location>
        <begin position="146"/>
        <end position="199"/>
    </location>
</feature>
<feature type="chain" id="PRO_5042865527" description="Thaumatin-like protein" evidence="4">
    <location>
        <begin position="26"/>
        <end position="230"/>
    </location>
</feature>
<dbReference type="Pfam" id="PF00314">
    <property type="entry name" value="Thaumatin"/>
    <property type="match status" value="1"/>
</dbReference>
<feature type="disulfide bond" evidence="3">
    <location>
        <begin position="178"/>
        <end position="186"/>
    </location>
</feature>
<feature type="disulfide bond" evidence="3">
    <location>
        <begin position="89"/>
        <end position="95"/>
    </location>
</feature>
<dbReference type="PIRSF" id="PIRSF002703">
    <property type="entry name" value="Thaumatin"/>
    <property type="match status" value="1"/>
</dbReference>
<gene>
    <name evidence="5" type="ORF">RGQ29_013384</name>
</gene>
<dbReference type="PROSITE" id="PS51367">
    <property type="entry name" value="THAUMATIN_2"/>
    <property type="match status" value="1"/>
</dbReference>
<evidence type="ECO:0000256" key="1">
    <source>
        <dbReference type="ARBA" id="ARBA00010607"/>
    </source>
</evidence>
<dbReference type="PANTHER" id="PTHR31048">
    <property type="entry name" value="OS03G0233200 PROTEIN"/>
    <property type="match status" value="1"/>
</dbReference>
<evidence type="ECO:0000256" key="4">
    <source>
        <dbReference type="SAM" id="SignalP"/>
    </source>
</evidence>
<evidence type="ECO:0000256" key="3">
    <source>
        <dbReference type="PIRSR" id="PIRSR002703-1"/>
    </source>
</evidence>
<organism evidence="5 6">
    <name type="scientific">Quercus rubra</name>
    <name type="common">Northern red oak</name>
    <name type="synonym">Quercus borealis</name>
    <dbReference type="NCBI Taxonomy" id="3512"/>
    <lineage>
        <taxon>Eukaryota</taxon>
        <taxon>Viridiplantae</taxon>
        <taxon>Streptophyta</taxon>
        <taxon>Embryophyta</taxon>
        <taxon>Tracheophyta</taxon>
        <taxon>Spermatophyta</taxon>
        <taxon>Magnoliopsida</taxon>
        <taxon>eudicotyledons</taxon>
        <taxon>Gunneridae</taxon>
        <taxon>Pentapetalae</taxon>
        <taxon>rosids</taxon>
        <taxon>fabids</taxon>
        <taxon>Fagales</taxon>
        <taxon>Fagaceae</taxon>
        <taxon>Quercus</taxon>
    </lineage>
</organism>
<keyword evidence="6" id="KW-1185">Reference proteome</keyword>
<dbReference type="PRINTS" id="PR00347">
    <property type="entry name" value="THAUMATIN"/>
</dbReference>
<dbReference type="FunFam" id="2.60.110.10:FF:000003">
    <property type="entry name" value="Thaumatin I"/>
    <property type="match status" value="1"/>
</dbReference>
<dbReference type="PROSITE" id="PS00316">
    <property type="entry name" value="THAUMATIN_1"/>
    <property type="match status" value="1"/>
</dbReference>
<comment type="similarity">
    <text evidence="1">Belongs to the thaumatin family.</text>
</comment>
<accession>A0AAN7JBZ4</accession>
<sequence length="230" mass="24416">MNPFKNLSILCFYFLVTLFIALAHAARFDITNNCSFTIWAGALPGGGREINKGGTWSLEVAPTKSGRIWARTNCSFNGSGIGTCQTGDCGGLLQCEVGGSPPVTAAEYNINQIQNGTDIFDISVVDGFNVPMAFSPTTRECTGTDCTGDLIGLCPKELKVPGGCKSPCAAFNTPEYCCTGSVGERCKATNYSIIFKGACPGAFSYSYDEKLNTYTCPSGTNYRVVFCPGP</sequence>
<feature type="disulfide bond" evidence="3">
    <location>
        <begin position="74"/>
        <end position="84"/>
    </location>
</feature>
<name>A0AAN7JBZ4_QUERU</name>
<dbReference type="SMART" id="SM00205">
    <property type="entry name" value="THN"/>
    <property type="match status" value="1"/>
</dbReference>
<feature type="disulfide bond" evidence="3">
    <location>
        <begin position="154"/>
        <end position="164"/>
    </location>
</feature>
<protein>
    <recommendedName>
        <fullName evidence="7">Thaumatin-like protein</fullName>
    </recommendedName>
</protein>
<feature type="disulfide bond" evidence="3">
    <location>
        <begin position="34"/>
        <end position="227"/>
    </location>
</feature>
<reference evidence="5 6" key="1">
    <citation type="journal article" date="2023" name="G3 (Bethesda)">
        <title>A haplotype-resolved chromosome-scale genome for Quercus rubra L. provides insights into the genetics of adaptive traits for red oak species.</title>
        <authorList>
            <person name="Kapoor B."/>
            <person name="Jenkins J."/>
            <person name="Schmutz J."/>
            <person name="Zhebentyayeva T."/>
            <person name="Kuelheim C."/>
            <person name="Coggeshall M."/>
            <person name="Heim C."/>
            <person name="Lasky J.R."/>
            <person name="Leites L."/>
            <person name="Islam-Faridi N."/>
            <person name="Romero-Severson J."/>
            <person name="DeLeo V.L."/>
            <person name="Lucas S.M."/>
            <person name="Lazic D."/>
            <person name="Gailing O."/>
            <person name="Carlson J."/>
            <person name="Staton M."/>
        </authorList>
    </citation>
    <scope>NUCLEOTIDE SEQUENCE [LARGE SCALE GENOMIC DNA]</scope>
    <source>
        <strain evidence="5">Pseudo-F2</strain>
    </source>
</reference>
<keyword evidence="2 3" id="KW-1015">Disulfide bond</keyword>
<proteinExistence type="inferred from homology"/>
<dbReference type="InterPro" id="IPR037176">
    <property type="entry name" value="Osmotin/thaumatin-like_sf"/>
</dbReference>
<feature type="disulfide bond" evidence="3">
    <location>
        <begin position="168"/>
        <end position="177"/>
    </location>
</feature>
<evidence type="ECO:0000256" key="2">
    <source>
        <dbReference type="ARBA" id="ARBA00023157"/>
    </source>
</evidence>
<dbReference type="EMBL" id="JAXUIC010000002">
    <property type="protein sequence ID" value="KAK4605290.1"/>
    <property type="molecule type" value="Genomic_DNA"/>
</dbReference>
<dbReference type="InterPro" id="IPR017949">
    <property type="entry name" value="Thaumatin_CS"/>
</dbReference>